<protein>
    <submittedName>
        <fullName evidence="1">Uncharacterized protein</fullName>
    </submittedName>
</protein>
<reference evidence="1" key="1">
    <citation type="submission" date="2019-08" db="EMBL/GenBank/DDBJ databases">
        <authorList>
            <person name="Kucharzyk K."/>
            <person name="Murdoch R.W."/>
            <person name="Higgins S."/>
            <person name="Loffler F."/>
        </authorList>
    </citation>
    <scope>NUCLEOTIDE SEQUENCE</scope>
</reference>
<dbReference type="EMBL" id="VSSQ01002027">
    <property type="protein sequence ID" value="MPM12821.1"/>
    <property type="molecule type" value="Genomic_DNA"/>
</dbReference>
<gene>
    <name evidence="1" type="ORF">SDC9_59175</name>
</gene>
<name>A0A644XAQ0_9ZZZZ</name>
<accession>A0A644XAQ0</accession>
<dbReference type="AlphaFoldDB" id="A0A644XAQ0"/>
<evidence type="ECO:0000313" key="1">
    <source>
        <dbReference type="EMBL" id="MPM12821.1"/>
    </source>
</evidence>
<organism evidence="1">
    <name type="scientific">bioreactor metagenome</name>
    <dbReference type="NCBI Taxonomy" id="1076179"/>
    <lineage>
        <taxon>unclassified sequences</taxon>
        <taxon>metagenomes</taxon>
        <taxon>ecological metagenomes</taxon>
    </lineage>
</organism>
<proteinExistence type="predicted"/>
<sequence>MNEEEKNAAAVADLMRYRALRIGCPIYGDFYGLLHRLQAEKNLAEVVNTPARQCGYYDYKTGRFSLSPI</sequence>
<comment type="caution">
    <text evidence="1">The sequence shown here is derived from an EMBL/GenBank/DDBJ whole genome shotgun (WGS) entry which is preliminary data.</text>
</comment>